<sequence length="169" mass="19110">MVNKNSACGYLAEVYYSREVTWQSDGQQVKNWDNFNPHFSGDATNLRKPDIVDHNGINYLCGASEATPINTSGSSFFRNNSTEALTLNDIFRLFTPRYNEKWYANANFFIPLDAIEQPEIYIESYTVNPITKTVKISGTTLGRNLTSDISADKDDVFDWQLTIIAPFGN</sequence>
<dbReference type="RefSeq" id="WP_205312186.1">
    <property type="nucleotide sequence ID" value="NZ_JAERPS020000007.1"/>
</dbReference>
<keyword evidence="2" id="KW-1185">Reference proteome</keyword>
<dbReference type="EMBL" id="JAERPS020000007">
    <property type="protein sequence ID" value="MBZ9613378.1"/>
    <property type="molecule type" value="Genomic_DNA"/>
</dbReference>
<accession>A0ABS7XFF0</accession>
<gene>
    <name evidence="1" type="ORF">I4W93_017430</name>
</gene>
<protein>
    <submittedName>
        <fullName evidence="1">Uncharacterized protein</fullName>
    </submittedName>
</protein>
<evidence type="ECO:0000313" key="1">
    <source>
        <dbReference type="EMBL" id="MBZ9613378.1"/>
    </source>
</evidence>
<reference evidence="1 2" key="1">
    <citation type="submission" date="2021-08" db="EMBL/GenBank/DDBJ databases">
        <title>Rheinheimera aquimaris sp. nov., isolated from seawater of the East Sea in Korea.</title>
        <authorList>
            <person name="Kim K.H."/>
            <person name="Wenting R."/>
            <person name="Kim K.R."/>
            <person name="Jeon C.O."/>
        </authorList>
    </citation>
    <scope>NUCLEOTIDE SEQUENCE [LARGE SCALE GENOMIC DNA]</scope>
    <source>
        <strain evidence="1 2">MA-13</strain>
    </source>
</reference>
<evidence type="ECO:0000313" key="2">
    <source>
        <dbReference type="Proteomes" id="UP000663814"/>
    </source>
</evidence>
<name>A0ABS7XFF0_9GAMM</name>
<comment type="caution">
    <text evidence="1">The sequence shown here is derived from an EMBL/GenBank/DDBJ whole genome shotgun (WGS) entry which is preliminary data.</text>
</comment>
<organism evidence="1 2">
    <name type="scientific">Rheinheimera maricola</name>
    <dbReference type="NCBI Taxonomy" id="2793282"/>
    <lineage>
        <taxon>Bacteria</taxon>
        <taxon>Pseudomonadati</taxon>
        <taxon>Pseudomonadota</taxon>
        <taxon>Gammaproteobacteria</taxon>
        <taxon>Chromatiales</taxon>
        <taxon>Chromatiaceae</taxon>
        <taxon>Rheinheimera</taxon>
    </lineage>
</organism>
<proteinExistence type="predicted"/>
<dbReference type="Proteomes" id="UP000663814">
    <property type="component" value="Unassembled WGS sequence"/>
</dbReference>